<dbReference type="OrthoDB" id="441016at2759"/>
<dbReference type="AlphaFoldDB" id="A0A024UAM4"/>
<dbReference type="GeneID" id="20081958"/>
<dbReference type="VEuPathDB" id="FungiDB:H310_04908"/>
<protein>
    <recommendedName>
        <fullName evidence="3">DUF1279 domain-containing protein</fullName>
    </recommendedName>
</protein>
<dbReference type="CDD" id="cd14686">
    <property type="entry name" value="bZIP"/>
    <property type="match status" value="1"/>
</dbReference>
<evidence type="ECO:0000256" key="1">
    <source>
        <dbReference type="SAM" id="Coils"/>
    </source>
</evidence>
<feature type="coiled-coil region" evidence="1">
    <location>
        <begin position="45"/>
        <end position="75"/>
    </location>
</feature>
<gene>
    <name evidence="2" type="ORF">H310_04908</name>
</gene>
<organism evidence="2">
    <name type="scientific">Aphanomyces invadans</name>
    <dbReference type="NCBI Taxonomy" id="157072"/>
    <lineage>
        <taxon>Eukaryota</taxon>
        <taxon>Sar</taxon>
        <taxon>Stramenopiles</taxon>
        <taxon>Oomycota</taxon>
        <taxon>Saprolegniomycetes</taxon>
        <taxon>Saprolegniales</taxon>
        <taxon>Verrucalvaceae</taxon>
        <taxon>Aphanomyces</taxon>
    </lineage>
</organism>
<dbReference type="eggNOG" id="ENOG502S0SF">
    <property type="taxonomic scope" value="Eukaryota"/>
</dbReference>
<name>A0A024UAM4_9STRA</name>
<dbReference type="RefSeq" id="XP_008867675.1">
    <property type="nucleotide sequence ID" value="XM_008869453.1"/>
</dbReference>
<sequence length="184" mass="19910">MLSLLVGRSAKHGASAAKLVLPQIRGSMLHTRLVVPYAVPHSHAFSTSSQREKELEAENANLKAELEKLKAQAKKKGFLAMVQENGLPFVVWWVTLYGSCGVGIYYALEAGYIGGGDAIHMIQSLGLDQYIDTEKLNPTYGNIAIAVLLNEILETVRLPLCIATTPMIKRAYLNATGKSSVPSA</sequence>
<accession>A0A024UAM4</accession>
<evidence type="ECO:0008006" key="3">
    <source>
        <dbReference type="Google" id="ProtNLM"/>
    </source>
</evidence>
<proteinExistence type="predicted"/>
<keyword evidence="1" id="KW-0175">Coiled coil</keyword>
<reference evidence="2" key="1">
    <citation type="submission" date="2013-12" db="EMBL/GenBank/DDBJ databases">
        <title>The Genome Sequence of Aphanomyces invadans NJM9701.</title>
        <authorList>
            <consortium name="The Broad Institute Genomics Platform"/>
            <person name="Russ C."/>
            <person name="Tyler B."/>
            <person name="van West P."/>
            <person name="Dieguez-Uribeondo J."/>
            <person name="Young S.K."/>
            <person name="Zeng Q."/>
            <person name="Gargeya S."/>
            <person name="Fitzgerald M."/>
            <person name="Abouelleil A."/>
            <person name="Alvarado L."/>
            <person name="Chapman S.B."/>
            <person name="Gainer-Dewar J."/>
            <person name="Goldberg J."/>
            <person name="Griggs A."/>
            <person name="Gujja S."/>
            <person name="Hansen M."/>
            <person name="Howarth C."/>
            <person name="Imamovic A."/>
            <person name="Ireland A."/>
            <person name="Larimer J."/>
            <person name="McCowan C."/>
            <person name="Murphy C."/>
            <person name="Pearson M."/>
            <person name="Poon T.W."/>
            <person name="Priest M."/>
            <person name="Roberts A."/>
            <person name="Saif S."/>
            <person name="Shea T."/>
            <person name="Sykes S."/>
            <person name="Wortman J."/>
            <person name="Nusbaum C."/>
            <person name="Birren B."/>
        </authorList>
    </citation>
    <scope>NUCLEOTIDE SEQUENCE [LARGE SCALE GENOMIC DNA]</scope>
    <source>
        <strain evidence="2">NJM9701</strain>
    </source>
</reference>
<evidence type="ECO:0000313" key="2">
    <source>
        <dbReference type="EMBL" id="ETW03446.1"/>
    </source>
</evidence>
<dbReference type="EMBL" id="KI913959">
    <property type="protein sequence ID" value="ETW03446.1"/>
    <property type="molecule type" value="Genomic_DNA"/>
</dbReference>